<evidence type="ECO:0000256" key="4">
    <source>
        <dbReference type="SAM" id="Phobius"/>
    </source>
</evidence>
<feature type="transmembrane region" description="Helical" evidence="4">
    <location>
        <begin position="6"/>
        <end position="26"/>
    </location>
</feature>
<sequence>MRYKGFTLIELMVVIAIIGILASVALPQYSKYIQRSELVEPLAMAATIREDVAAFYLEQGRFPVNNEQAGVPNAELLIGNRVTSITVESGAIHINLGNKASTPLQKTILSFRPAVVTGSPTSPITWLCGYDQPVTGMQAVGENKTNVPKELLPSSCINRSF</sequence>
<organism evidence="5 6">
    <name type="scientific">Pseudoalteromonas haloplanktis</name>
    <name type="common">Alteromonas haloplanktis</name>
    <dbReference type="NCBI Taxonomy" id="228"/>
    <lineage>
        <taxon>Bacteria</taxon>
        <taxon>Pseudomonadati</taxon>
        <taxon>Pseudomonadota</taxon>
        <taxon>Gammaproteobacteria</taxon>
        <taxon>Alteromonadales</taxon>
        <taxon>Pseudoalteromonadaceae</taxon>
        <taxon>Pseudoalteromonas</taxon>
    </lineage>
</organism>
<dbReference type="Pfam" id="PF07963">
    <property type="entry name" value="N_methyl"/>
    <property type="match status" value="1"/>
</dbReference>
<dbReference type="PROSITE" id="PS00409">
    <property type="entry name" value="PROKAR_NTER_METHYL"/>
    <property type="match status" value="1"/>
</dbReference>
<dbReference type="SUPFAM" id="SSF54523">
    <property type="entry name" value="Pili subunits"/>
    <property type="match status" value="1"/>
</dbReference>
<evidence type="ECO:0000313" key="6">
    <source>
        <dbReference type="Proteomes" id="UP001226574"/>
    </source>
</evidence>
<evidence type="ECO:0000313" key="5">
    <source>
        <dbReference type="EMBL" id="MDQ9092126.1"/>
    </source>
</evidence>
<dbReference type="Proteomes" id="UP001226574">
    <property type="component" value="Unassembled WGS sequence"/>
</dbReference>
<dbReference type="NCBIfam" id="TIGR02532">
    <property type="entry name" value="IV_pilin_GFxxxE"/>
    <property type="match status" value="1"/>
</dbReference>
<reference evidence="5 6" key="1">
    <citation type="submission" date="2023-08" db="EMBL/GenBank/DDBJ databases">
        <title>Pseudoalteromonas haloplanktis LL1 genome.</title>
        <authorList>
            <person name="Wu S."/>
        </authorList>
    </citation>
    <scope>NUCLEOTIDE SEQUENCE [LARGE SCALE GENOMIC DNA]</scope>
    <source>
        <strain evidence="5 6">LL1</strain>
    </source>
</reference>
<keyword evidence="4" id="KW-1133">Transmembrane helix</keyword>
<dbReference type="EMBL" id="JAVIFY010000007">
    <property type="protein sequence ID" value="MDQ9092126.1"/>
    <property type="molecule type" value="Genomic_DNA"/>
</dbReference>
<dbReference type="InterPro" id="IPR045584">
    <property type="entry name" value="Pilin-like"/>
</dbReference>
<protein>
    <submittedName>
        <fullName evidence="5">Pilin</fullName>
    </submittedName>
</protein>
<dbReference type="InterPro" id="IPR001082">
    <property type="entry name" value="Pilin"/>
</dbReference>
<gene>
    <name evidence="5" type="ORF">RC083_11060</name>
</gene>
<keyword evidence="6" id="KW-1185">Reference proteome</keyword>
<dbReference type="Gene3D" id="3.30.700.10">
    <property type="entry name" value="Glycoprotein, Type 4 Pilin"/>
    <property type="match status" value="1"/>
</dbReference>
<keyword evidence="4" id="KW-0812">Transmembrane</keyword>
<dbReference type="Pfam" id="PF00114">
    <property type="entry name" value="Pilin"/>
    <property type="match status" value="1"/>
</dbReference>
<evidence type="ECO:0000256" key="2">
    <source>
        <dbReference type="ARBA" id="ARBA00022481"/>
    </source>
</evidence>
<comment type="caution">
    <text evidence="5">The sequence shown here is derived from an EMBL/GenBank/DDBJ whole genome shotgun (WGS) entry which is preliminary data.</text>
</comment>
<keyword evidence="2" id="KW-0488">Methylation</keyword>
<evidence type="ECO:0000256" key="3">
    <source>
        <dbReference type="RuleBase" id="RU000389"/>
    </source>
</evidence>
<dbReference type="RefSeq" id="WP_016710311.1">
    <property type="nucleotide sequence ID" value="NZ_JAVIFY010000007.1"/>
</dbReference>
<accession>A0ABU1BCL5</accession>
<dbReference type="PANTHER" id="PTHR30093">
    <property type="entry name" value="GENERAL SECRETION PATHWAY PROTEIN G"/>
    <property type="match status" value="1"/>
</dbReference>
<keyword evidence="3" id="KW-0281">Fimbrium</keyword>
<keyword evidence="4" id="KW-0472">Membrane</keyword>
<evidence type="ECO:0000256" key="1">
    <source>
        <dbReference type="ARBA" id="ARBA00005233"/>
    </source>
</evidence>
<dbReference type="InterPro" id="IPR012902">
    <property type="entry name" value="N_methyl_site"/>
</dbReference>
<dbReference type="PANTHER" id="PTHR30093:SF34">
    <property type="entry name" value="PREPILIN PEPTIDASE-DEPENDENT PROTEIN D"/>
    <property type="match status" value="1"/>
</dbReference>
<comment type="similarity">
    <text evidence="1 3">Belongs to the N-Me-Phe pilin family.</text>
</comment>
<name>A0ABU1BCL5_PSEHA</name>
<proteinExistence type="inferred from homology"/>